<keyword evidence="1" id="KW-0479">Metal-binding</keyword>
<dbReference type="Gene3D" id="4.10.240.10">
    <property type="entry name" value="Zn(2)-C6 fungal-type DNA-binding domain"/>
    <property type="match status" value="1"/>
</dbReference>
<dbReference type="RefSeq" id="XP_026629778.1">
    <property type="nucleotide sequence ID" value="XM_026774739.1"/>
</dbReference>
<evidence type="ECO:0000256" key="9">
    <source>
        <dbReference type="ARBA" id="ARBA00040261"/>
    </source>
</evidence>
<dbReference type="Pfam" id="PF00172">
    <property type="entry name" value="Zn_clus"/>
    <property type="match status" value="1"/>
</dbReference>
<dbReference type="CDD" id="cd00067">
    <property type="entry name" value="GAL4"/>
    <property type="match status" value="1"/>
</dbReference>
<dbReference type="Proteomes" id="UP000253729">
    <property type="component" value="Unassembled WGS sequence"/>
</dbReference>
<evidence type="ECO:0000256" key="4">
    <source>
        <dbReference type="ARBA" id="ARBA00023125"/>
    </source>
</evidence>
<evidence type="ECO:0000256" key="11">
    <source>
        <dbReference type="SAM" id="MobiDB-lite"/>
    </source>
</evidence>
<reference evidence="13 14" key="1">
    <citation type="submission" date="2018-07" db="EMBL/GenBank/DDBJ databases">
        <title>The genomes of Aspergillus section Nigri reveals drivers in fungal speciation.</title>
        <authorList>
            <consortium name="DOE Joint Genome Institute"/>
            <person name="Vesth T.C."/>
            <person name="Nybo J."/>
            <person name="Theobald S."/>
            <person name="Brandl J."/>
            <person name="Frisvad J.C."/>
            <person name="Nielsen K.F."/>
            <person name="Lyhne E.K."/>
            <person name="Kogle M.E."/>
            <person name="Kuo A."/>
            <person name="Riley R."/>
            <person name="Clum A."/>
            <person name="Nolan M."/>
            <person name="Lipzen A."/>
            <person name="Salamov A."/>
            <person name="Henrissat B."/>
            <person name="Wiebenga A."/>
            <person name="De vries R.P."/>
            <person name="Grigoriev I.V."/>
            <person name="Mortensen U.H."/>
            <person name="Andersen M.R."/>
            <person name="Baker S.E."/>
        </authorList>
    </citation>
    <scope>NUCLEOTIDE SEQUENCE [LARGE SCALE GENOMIC DNA]</scope>
    <source>
        <strain evidence="13 14">CBS 139.54b</strain>
    </source>
</reference>
<feature type="region of interest" description="Disordered" evidence="11">
    <location>
        <begin position="532"/>
        <end position="554"/>
    </location>
</feature>
<evidence type="ECO:0000256" key="1">
    <source>
        <dbReference type="ARBA" id="ARBA00022723"/>
    </source>
</evidence>
<sequence>MGNKTVVACDQCHRHKLKCSPRSQGCARCHRLGIQCTSSRPIKKRGRRPTRESLPQIPLPLSEHHLSYAPDYPVLDCLCDLQVLTSEQATPSASPLQLSRFEACRLLEHFYASPNREFHALLIRKGRLLDQRAPRPILPTLLLSILCVACFMPPAEQSLYASERSVNERMAQGRYLLDRLIQHFHPRTLPDTNHVLDDALTAFIMTSIAPSERSVESSLQYWLIFLKFVVQKLELHKDVPDLSEDDKEERRRLWWATYIIDRHAALSFNGRPRITDNECLSLPTPRPDPIWNQPGPLPPGFQGRSAHETVLSYHVGNLDMLGLFLPLSRILGEILEYRFLSDHSTFNTCHGLWNTVQKNILQNLEIWYHSFEALVGSEFCAIAEPDCDSFPAADIPTVAYYGFHMYHCMFVLLHGPMDVVRMYQDLTWQSSSDFLTAGEHAVACANIARHILRIDPQLSLMYRFFGTYFLQSSFIFLILAQKLGKRSDDLILRNCSINLQVLDMFVAATNMDYQRTFAKLLRRALSFNMAESTGDSVPGQDQPTPELTGAPQLPLDPEMFRYRWAPGYTGLWVGPMG</sequence>
<dbReference type="GO" id="GO:0008270">
    <property type="term" value="F:zinc ion binding"/>
    <property type="evidence" value="ECO:0007669"/>
    <property type="project" value="InterPro"/>
</dbReference>
<keyword evidence="2" id="KW-0862">Zinc</keyword>
<evidence type="ECO:0000256" key="6">
    <source>
        <dbReference type="ARBA" id="ARBA00023163"/>
    </source>
</evidence>
<accession>A0A3F3QD92</accession>
<dbReference type="PANTHER" id="PTHR47663">
    <property type="entry name" value="XYLANOLYTIC TRANSCRIPTIONAL ACTIVATOR XLNR-RELATED"/>
    <property type="match status" value="1"/>
</dbReference>
<dbReference type="PROSITE" id="PS50048">
    <property type="entry name" value="ZN2_CY6_FUNGAL_2"/>
    <property type="match status" value="1"/>
</dbReference>
<keyword evidence="6" id="KW-0804">Transcription</keyword>
<keyword evidence="5" id="KW-0010">Activator</keyword>
<evidence type="ECO:0000313" key="14">
    <source>
        <dbReference type="Proteomes" id="UP000253729"/>
    </source>
</evidence>
<evidence type="ECO:0000313" key="13">
    <source>
        <dbReference type="EMBL" id="RDH36756.1"/>
    </source>
</evidence>
<dbReference type="STRING" id="1341132.A0A3F3QD92"/>
<keyword evidence="7" id="KW-0539">Nucleus</keyword>
<dbReference type="GO" id="GO:0000981">
    <property type="term" value="F:DNA-binding transcription factor activity, RNA polymerase II-specific"/>
    <property type="evidence" value="ECO:0007669"/>
    <property type="project" value="InterPro"/>
</dbReference>
<dbReference type="InterPro" id="IPR051439">
    <property type="entry name" value="XlnR/Xlr1"/>
</dbReference>
<evidence type="ECO:0000256" key="5">
    <source>
        <dbReference type="ARBA" id="ARBA00023159"/>
    </source>
</evidence>
<feature type="compositionally biased region" description="Polar residues" evidence="11">
    <location>
        <begin position="532"/>
        <end position="545"/>
    </location>
</feature>
<comment type="similarity">
    <text evidence="8">Belongs to the xlnR/xlr1 family.</text>
</comment>
<dbReference type="GO" id="GO:0003677">
    <property type="term" value="F:DNA binding"/>
    <property type="evidence" value="ECO:0007669"/>
    <property type="project" value="UniProtKB-KW"/>
</dbReference>
<evidence type="ECO:0000256" key="2">
    <source>
        <dbReference type="ARBA" id="ARBA00022833"/>
    </source>
</evidence>
<evidence type="ECO:0000259" key="12">
    <source>
        <dbReference type="PROSITE" id="PS50048"/>
    </source>
</evidence>
<evidence type="ECO:0000256" key="10">
    <source>
        <dbReference type="ARBA" id="ARBA00041954"/>
    </source>
</evidence>
<name>A0A3F3QD92_9EURO</name>
<dbReference type="EMBL" id="KZ852037">
    <property type="protein sequence ID" value="RDH36756.1"/>
    <property type="molecule type" value="Genomic_DNA"/>
</dbReference>
<evidence type="ECO:0000256" key="7">
    <source>
        <dbReference type="ARBA" id="ARBA00023242"/>
    </source>
</evidence>
<dbReference type="PANTHER" id="PTHR47663:SF1">
    <property type="entry name" value="XYLANOLYTIC TRANSCRIPTIONAL ACTIVATOR XLNR-RELATED"/>
    <property type="match status" value="1"/>
</dbReference>
<organism evidence="13 14">
    <name type="scientific">Aspergillus welwitschiae</name>
    <dbReference type="NCBI Taxonomy" id="1341132"/>
    <lineage>
        <taxon>Eukaryota</taxon>
        <taxon>Fungi</taxon>
        <taxon>Dikarya</taxon>
        <taxon>Ascomycota</taxon>
        <taxon>Pezizomycotina</taxon>
        <taxon>Eurotiomycetes</taxon>
        <taxon>Eurotiomycetidae</taxon>
        <taxon>Eurotiales</taxon>
        <taxon>Aspergillaceae</taxon>
        <taxon>Aspergillus</taxon>
        <taxon>Aspergillus subgen. Circumdati</taxon>
    </lineage>
</organism>
<dbReference type="AlphaFoldDB" id="A0A3F3QD92"/>
<dbReference type="SUPFAM" id="SSF57701">
    <property type="entry name" value="Zn2/Cys6 DNA-binding domain"/>
    <property type="match status" value="1"/>
</dbReference>
<keyword evidence="4" id="KW-0238">DNA-binding</keyword>
<dbReference type="GO" id="GO:0009893">
    <property type="term" value="P:positive regulation of metabolic process"/>
    <property type="evidence" value="ECO:0007669"/>
    <property type="project" value="UniProtKB-ARBA"/>
</dbReference>
<feature type="domain" description="Zn(2)-C6 fungal-type" evidence="12">
    <location>
        <begin position="8"/>
        <end position="38"/>
    </location>
</feature>
<protein>
    <recommendedName>
        <fullName evidence="9">Xylanolytic transcriptional activator xlnR</fullName>
    </recommendedName>
    <alternativeName>
        <fullName evidence="10">Xylanase regulator</fullName>
    </alternativeName>
</protein>
<evidence type="ECO:0000256" key="3">
    <source>
        <dbReference type="ARBA" id="ARBA00023015"/>
    </source>
</evidence>
<dbReference type="Pfam" id="PF04082">
    <property type="entry name" value="Fungal_trans"/>
    <property type="match status" value="1"/>
</dbReference>
<dbReference type="CDD" id="cd12148">
    <property type="entry name" value="fungal_TF_MHR"/>
    <property type="match status" value="1"/>
</dbReference>
<dbReference type="GO" id="GO:0006351">
    <property type="term" value="P:DNA-templated transcription"/>
    <property type="evidence" value="ECO:0007669"/>
    <property type="project" value="InterPro"/>
</dbReference>
<dbReference type="InterPro" id="IPR036864">
    <property type="entry name" value="Zn2-C6_fun-type_DNA-bd_sf"/>
</dbReference>
<dbReference type="PROSITE" id="PS00463">
    <property type="entry name" value="ZN2_CY6_FUNGAL_1"/>
    <property type="match status" value="1"/>
</dbReference>
<proteinExistence type="inferred from homology"/>
<dbReference type="SMART" id="SM00066">
    <property type="entry name" value="GAL4"/>
    <property type="match status" value="1"/>
</dbReference>
<gene>
    <name evidence="13" type="ORF">BDQ94DRAFT_184859</name>
</gene>
<keyword evidence="14" id="KW-1185">Reference proteome</keyword>
<dbReference type="GeneID" id="38143095"/>
<dbReference type="InterPro" id="IPR001138">
    <property type="entry name" value="Zn2Cys6_DnaBD"/>
</dbReference>
<keyword evidence="3" id="KW-0805">Transcription regulation</keyword>
<dbReference type="InterPro" id="IPR007219">
    <property type="entry name" value="XnlR_reg_dom"/>
</dbReference>
<evidence type="ECO:0000256" key="8">
    <source>
        <dbReference type="ARBA" id="ARBA00037990"/>
    </source>
</evidence>